<protein>
    <submittedName>
        <fullName evidence="1">Probable transporter Mch2p</fullName>
    </submittedName>
</protein>
<dbReference type="Proteomes" id="UP001152531">
    <property type="component" value="Unassembled WGS sequence"/>
</dbReference>
<accession>A0ACA9Y7K2</accession>
<reference evidence="1" key="1">
    <citation type="submission" date="2022-06" db="EMBL/GenBank/DDBJ databases">
        <authorList>
            <person name="Legras J.-L."/>
            <person name="Devillers H."/>
            <person name="Grondin C."/>
        </authorList>
    </citation>
    <scope>NUCLEOTIDE SEQUENCE</scope>
    <source>
        <strain evidence="1">CLIB 1444</strain>
    </source>
</reference>
<evidence type="ECO:0000313" key="1">
    <source>
        <dbReference type="EMBL" id="CAH6720996.1"/>
    </source>
</evidence>
<proteinExistence type="predicted"/>
<sequence>MSNSSVVQTESESIQSRDSEKNSNDVEEVTYNIDNTYNQGYSYVILLSVFLISFCSWGNNASFSIYLAHYTKYDTYDGGSKLGYAALGGLSVGVGFMLSPIINIVIGKIGIIGILWVGNILQTLGLVLTSISSHHQIWQLYVCQGILQSIGLACLGLPSFTILPHWFRNDEKRKFLSTAQGIFMSATGFGGLTYVLGMQKVIEIDGVRWGLRAQAIINFGLLSVAILLMKVKSAQKVKKSSQLINMDILKSSSFYLSLLYICSGIFGYCVCLYSMDSYVISMGYSDNQGSIASAILLVGTALGRPAMGYICDQIGPINTSIICYIITIIFIYGMWIPARSYATILVLCFILGFLIGTVLITMVVVQLRLLGGQLQRLNTFFSMTLFPFGMVAIVATLIAFSATKDHASPTQFLYCIVIIGCMFIISIIDLIILRGYIISKDQLVGDAELEQDEYLKTSVPIKLWVKNIFTLRHNKRL</sequence>
<dbReference type="EMBL" id="CALSDN010000005">
    <property type="protein sequence ID" value="CAH6720996.1"/>
    <property type="molecule type" value="Genomic_DNA"/>
</dbReference>
<gene>
    <name evidence="1" type="ORF">CLIB1444_05S01288</name>
</gene>
<comment type="caution">
    <text evidence="1">The sequence shown here is derived from an EMBL/GenBank/DDBJ whole genome shotgun (WGS) entry which is preliminary data.</text>
</comment>
<organism evidence="1 2">
    <name type="scientific">[Candida] jaroonii</name>
    <dbReference type="NCBI Taxonomy" id="467808"/>
    <lineage>
        <taxon>Eukaryota</taxon>
        <taxon>Fungi</taxon>
        <taxon>Dikarya</taxon>
        <taxon>Ascomycota</taxon>
        <taxon>Saccharomycotina</taxon>
        <taxon>Pichiomycetes</taxon>
        <taxon>Debaryomycetaceae</taxon>
        <taxon>Yamadazyma</taxon>
    </lineage>
</organism>
<name>A0ACA9Y7K2_9ASCO</name>
<keyword evidence="2" id="KW-1185">Reference proteome</keyword>
<evidence type="ECO:0000313" key="2">
    <source>
        <dbReference type="Proteomes" id="UP001152531"/>
    </source>
</evidence>